<proteinExistence type="predicted"/>
<dbReference type="PANTHER" id="PTHR34216:SF7">
    <property type="entry name" value="POLY-BETA-1,6-N-ACETYL-D-GLUCOSAMINE N-DEACETYLASE"/>
    <property type="match status" value="1"/>
</dbReference>
<organism evidence="3 4">
    <name type="scientific">Alkaliphilus flagellatus</name>
    <dbReference type="NCBI Taxonomy" id="2841507"/>
    <lineage>
        <taxon>Bacteria</taxon>
        <taxon>Bacillati</taxon>
        <taxon>Bacillota</taxon>
        <taxon>Clostridia</taxon>
        <taxon>Peptostreptococcales</taxon>
        <taxon>Natronincolaceae</taxon>
        <taxon>Alkaliphilus</taxon>
    </lineage>
</organism>
<sequence length="275" mass="31536">MKFKILLVVICLLLINPLSALTSKSIVKDKEQEVVIPILMYHHFVEETVVETGVSEIISAELFENQLNYLKQKGFNTISISQLRDYLFHDEKLPDNPLVITIDDGYESNYTIAYPILKKNNIPANINIVVSSRGKKPGNYQHFSWEQAKDMLDSGLIEIGSHTYNLHNEDIKLKETDDTDEYYKRVYDDFQLSRKLMVQNLEKEPFIFCFPYGSYNEFSQSAALSLGFDIQLSVDYGVVTKNSDPLALERINVRGDQSPEDVYNNIMNAINAVKM</sequence>
<feature type="signal peptide" evidence="1">
    <location>
        <begin position="1"/>
        <end position="20"/>
    </location>
</feature>
<name>A0ABS6FXI8_9FIRM</name>
<accession>A0ABS6FXI8</accession>
<dbReference type="EMBL" id="JAHLQK010000001">
    <property type="protein sequence ID" value="MBU5674947.1"/>
    <property type="molecule type" value="Genomic_DNA"/>
</dbReference>
<comment type="caution">
    <text evidence="3">The sequence shown here is derived from an EMBL/GenBank/DDBJ whole genome shotgun (WGS) entry which is preliminary data.</text>
</comment>
<evidence type="ECO:0000313" key="4">
    <source>
        <dbReference type="Proteomes" id="UP000779508"/>
    </source>
</evidence>
<dbReference type="RefSeq" id="WP_216414462.1">
    <property type="nucleotide sequence ID" value="NZ_JAHLQK010000001.1"/>
</dbReference>
<dbReference type="InterPro" id="IPR002509">
    <property type="entry name" value="NODB_dom"/>
</dbReference>
<evidence type="ECO:0000313" key="3">
    <source>
        <dbReference type="EMBL" id="MBU5674947.1"/>
    </source>
</evidence>
<gene>
    <name evidence="3" type="ORF">KQI88_00770</name>
</gene>
<protein>
    <submittedName>
        <fullName evidence="3">Polysaccharide deacetylase family protein</fullName>
    </submittedName>
</protein>
<dbReference type="Pfam" id="PF01522">
    <property type="entry name" value="Polysacc_deac_1"/>
    <property type="match status" value="1"/>
</dbReference>
<dbReference type="PROSITE" id="PS51677">
    <property type="entry name" value="NODB"/>
    <property type="match status" value="1"/>
</dbReference>
<dbReference type="Proteomes" id="UP000779508">
    <property type="component" value="Unassembled WGS sequence"/>
</dbReference>
<keyword evidence="4" id="KW-1185">Reference proteome</keyword>
<dbReference type="InterPro" id="IPR051398">
    <property type="entry name" value="Polysacch_Deacetylase"/>
</dbReference>
<feature type="domain" description="NodB homology" evidence="2">
    <location>
        <begin position="96"/>
        <end position="275"/>
    </location>
</feature>
<evidence type="ECO:0000259" key="2">
    <source>
        <dbReference type="PROSITE" id="PS51677"/>
    </source>
</evidence>
<evidence type="ECO:0000256" key="1">
    <source>
        <dbReference type="SAM" id="SignalP"/>
    </source>
</evidence>
<dbReference type="CDD" id="cd10918">
    <property type="entry name" value="CE4_NodB_like_5s_6s"/>
    <property type="match status" value="1"/>
</dbReference>
<keyword evidence="1" id="KW-0732">Signal</keyword>
<dbReference type="PANTHER" id="PTHR34216">
    <property type="match status" value="1"/>
</dbReference>
<feature type="chain" id="PRO_5046111392" evidence="1">
    <location>
        <begin position="21"/>
        <end position="275"/>
    </location>
</feature>
<reference evidence="3 4" key="1">
    <citation type="submission" date="2021-06" db="EMBL/GenBank/DDBJ databases">
        <authorList>
            <person name="Sun Q."/>
            <person name="Li D."/>
        </authorList>
    </citation>
    <scope>NUCLEOTIDE SEQUENCE [LARGE SCALE GENOMIC DNA]</scope>
    <source>
        <strain evidence="3 4">MSJ-5</strain>
    </source>
</reference>